<sequence>MSTNMHSAIVIGAGISGLKSSIELNKNGIDTIILEARDRLGGRLHTVTTESGLKLDLGASWMHDCLYNPLLKKSIEKGNVKYYFDNGKFTFHDKDLGIVDDNHKLHPVVQEMSDYLQFVCGQLSHSDDVSVKNAALRYLQDKKATLTETQIKLAPQLLRYYEMWIGSSWNVLSARLISGDAHLGRDAMVTNGYRTIYDNELEELYEVVGTRDVVGSYIKLQKVVFAIEFSEETRKICVKTRDYSGNVESFYSDYLICSVPLSVLKLEDKSEKGHIEWNPPLPKTITSKLKGLSYSHLGKVFFEFDSPFWPTDADRFFCIPQNDEQMTYSVQTNANVTFDNLKIDPVLNRTPTPWTLPVLFLNINRGTGKPVILALTSNPLTEYVETHSFEEFWPIFRAGLASISNLQESQVPIAKDVVKSEWNNDPYARGSYLGCAVGDLIDEALEALTDAQDIFDGRGRVRFVGEALAEQGNGCAHGAWMTAARESEKIVKLANRGKL</sequence>
<proteinExistence type="predicted"/>
<feature type="domain" description="Amine oxidase" evidence="1">
    <location>
        <begin position="15"/>
        <end position="490"/>
    </location>
</feature>
<name>A0A9P8PGK2_9ASCO</name>
<dbReference type="Proteomes" id="UP000769157">
    <property type="component" value="Unassembled WGS sequence"/>
</dbReference>
<dbReference type="InterPro" id="IPR036188">
    <property type="entry name" value="FAD/NAD-bd_sf"/>
</dbReference>
<reference evidence="2" key="2">
    <citation type="submission" date="2021-01" db="EMBL/GenBank/DDBJ databases">
        <authorList>
            <person name="Schikora-Tamarit M.A."/>
        </authorList>
    </citation>
    <scope>NUCLEOTIDE SEQUENCE</scope>
    <source>
        <strain evidence="2">CBS6075</strain>
    </source>
</reference>
<dbReference type="Pfam" id="PF01593">
    <property type="entry name" value="Amino_oxidase"/>
    <property type="match status" value="1"/>
</dbReference>
<dbReference type="AlphaFoldDB" id="A0A9P8PGK2"/>
<dbReference type="GeneID" id="70232551"/>
<comment type="caution">
    <text evidence="2">The sequence shown here is derived from an EMBL/GenBank/DDBJ whole genome shotgun (WGS) entry which is preliminary data.</text>
</comment>
<keyword evidence="3" id="KW-1185">Reference proteome</keyword>
<organism evidence="2 3">
    <name type="scientific">Ogataea philodendri</name>
    <dbReference type="NCBI Taxonomy" id="1378263"/>
    <lineage>
        <taxon>Eukaryota</taxon>
        <taxon>Fungi</taxon>
        <taxon>Dikarya</taxon>
        <taxon>Ascomycota</taxon>
        <taxon>Saccharomycotina</taxon>
        <taxon>Pichiomycetes</taxon>
        <taxon>Pichiales</taxon>
        <taxon>Pichiaceae</taxon>
        <taxon>Ogataea</taxon>
    </lineage>
</organism>
<dbReference type="InterPro" id="IPR002937">
    <property type="entry name" value="Amino_oxidase"/>
</dbReference>
<protein>
    <recommendedName>
        <fullName evidence="1">Amine oxidase domain-containing protein</fullName>
    </recommendedName>
</protein>
<dbReference type="SUPFAM" id="SSF51905">
    <property type="entry name" value="FAD/NAD(P)-binding domain"/>
    <property type="match status" value="1"/>
</dbReference>
<dbReference type="Gene3D" id="3.90.660.10">
    <property type="match status" value="1"/>
</dbReference>
<dbReference type="OrthoDB" id="5046242at2759"/>
<evidence type="ECO:0000313" key="2">
    <source>
        <dbReference type="EMBL" id="KAH3670872.1"/>
    </source>
</evidence>
<gene>
    <name evidence="2" type="ORF">OGAPHI_000583</name>
</gene>
<reference evidence="2" key="1">
    <citation type="journal article" date="2021" name="Open Biol.">
        <title>Shared evolutionary footprints suggest mitochondrial oxidative damage underlies multiple complex I losses in fungi.</title>
        <authorList>
            <person name="Schikora-Tamarit M.A."/>
            <person name="Marcet-Houben M."/>
            <person name="Nosek J."/>
            <person name="Gabaldon T."/>
        </authorList>
    </citation>
    <scope>NUCLEOTIDE SEQUENCE</scope>
    <source>
        <strain evidence="2">CBS6075</strain>
    </source>
</reference>
<dbReference type="InterPro" id="IPR050281">
    <property type="entry name" value="Flavin_monoamine_oxidase"/>
</dbReference>
<evidence type="ECO:0000313" key="3">
    <source>
        <dbReference type="Proteomes" id="UP000769157"/>
    </source>
</evidence>
<dbReference type="EMBL" id="JAEUBE010000084">
    <property type="protein sequence ID" value="KAH3670872.1"/>
    <property type="molecule type" value="Genomic_DNA"/>
</dbReference>
<dbReference type="SUPFAM" id="SSF54373">
    <property type="entry name" value="FAD-linked reductases, C-terminal domain"/>
    <property type="match status" value="1"/>
</dbReference>
<dbReference type="GO" id="GO:0016491">
    <property type="term" value="F:oxidoreductase activity"/>
    <property type="evidence" value="ECO:0007669"/>
    <property type="project" value="InterPro"/>
</dbReference>
<dbReference type="Gene3D" id="3.50.50.60">
    <property type="entry name" value="FAD/NAD(P)-binding domain"/>
    <property type="match status" value="1"/>
</dbReference>
<evidence type="ECO:0000259" key="1">
    <source>
        <dbReference type="Pfam" id="PF01593"/>
    </source>
</evidence>
<dbReference type="RefSeq" id="XP_046064240.1">
    <property type="nucleotide sequence ID" value="XM_046207073.1"/>
</dbReference>
<dbReference type="PANTHER" id="PTHR10742:SF410">
    <property type="entry name" value="LYSINE-SPECIFIC HISTONE DEMETHYLASE 2"/>
    <property type="match status" value="1"/>
</dbReference>
<dbReference type="PANTHER" id="PTHR10742">
    <property type="entry name" value="FLAVIN MONOAMINE OXIDASE"/>
    <property type="match status" value="1"/>
</dbReference>
<accession>A0A9P8PGK2</accession>